<keyword evidence="3 4" id="KW-0975">Bacterial flagellum</keyword>
<reference evidence="7 9" key="2">
    <citation type="submission" date="2020-02" db="EMBL/GenBank/DDBJ databases">
        <title>Genome sequence of Parvularcula flava strain NH6-79.</title>
        <authorList>
            <person name="Abdul Karim M.H."/>
            <person name="Lam M.Q."/>
            <person name="Chen S.J."/>
            <person name="Yahya A."/>
            <person name="Shahir S."/>
            <person name="Shamsir M.S."/>
            <person name="Chong C.S."/>
        </authorList>
    </citation>
    <scope>NUCLEOTIDE SEQUENCE [LARGE SCALE GENOMIC DNA]</scope>
    <source>
        <strain evidence="7 9">NH6-79</strain>
    </source>
</reference>
<dbReference type="PANTHER" id="PTHR34653:SF1">
    <property type="entry name" value="FLAGELLAR HOOK-BASAL BODY COMPLEX PROTEIN FLIE"/>
    <property type="match status" value="1"/>
</dbReference>
<dbReference type="GO" id="GO:0003774">
    <property type="term" value="F:cytoskeletal motor activity"/>
    <property type="evidence" value="ECO:0007669"/>
    <property type="project" value="InterPro"/>
</dbReference>
<evidence type="ECO:0000313" key="6">
    <source>
        <dbReference type="EMBL" id="GGH92043.1"/>
    </source>
</evidence>
<dbReference type="EMBL" id="VCJR02000001">
    <property type="protein sequence ID" value="NHK26342.1"/>
    <property type="molecule type" value="Genomic_DNA"/>
</dbReference>
<dbReference type="GO" id="GO:0005198">
    <property type="term" value="F:structural molecule activity"/>
    <property type="evidence" value="ECO:0007669"/>
    <property type="project" value="InterPro"/>
</dbReference>
<keyword evidence="9" id="KW-1185">Reference proteome</keyword>
<comment type="subcellular location">
    <subcellularLocation>
        <location evidence="1 4">Bacterial flagellum basal body</location>
    </subcellularLocation>
</comment>
<proteinExistence type="inferred from homology"/>
<dbReference type="GO" id="GO:0071973">
    <property type="term" value="P:bacterial-type flagellum-dependent cell motility"/>
    <property type="evidence" value="ECO:0007669"/>
    <property type="project" value="InterPro"/>
</dbReference>
<evidence type="ECO:0000256" key="4">
    <source>
        <dbReference type="HAMAP-Rule" id="MF_00724"/>
    </source>
</evidence>
<feature type="region of interest" description="Disordered" evidence="5">
    <location>
        <begin position="17"/>
        <end position="42"/>
    </location>
</feature>
<reference evidence="6" key="3">
    <citation type="submission" date="2020-09" db="EMBL/GenBank/DDBJ databases">
        <authorList>
            <person name="Sun Q."/>
            <person name="Zhou Y."/>
        </authorList>
    </citation>
    <scope>NUCLEOTIDE SEQUENCE</scope>
    <source>
        <strain evidence="6">CGMCC 1.14984</strain>
    </source>
</reference>
<comment type="similarity">
    <text evidence="2 4">Belongs to the FliE family.</text>
</comment>
<dbReference type="Pfam" id="PF02049">
    <property type="entry name" value="FliE"/>
    <property type="match status" value="1"/>
</dbReference>
<evidence type="ECO:0000313" key="7">
    <source>
        <dbReference type="EMBL" id="NHK26342.1"/>
    </source>
</evidence>
<comment type="caution">
    <text evidence="6">The sequence shown here is derived from an EMBL/GenBank/DDBJ whole genome shotgun (WGS) entry which is preliminary data.</text>
</comment>
<accession>A0A8J2ZZZ6</accession>
<dbReference type="Proteomes" id="UP000818603">
    <property type="component" value="Unassembled WGS sequence"/>
</dbReference>
<evidence type="ECO:0000256" key="1">
    <source>
        <dbReference type="ARBA" id="ARBA00004117"/>
    </source>
</evidence>
<dbReference type="Proteomes" id="UP000621856">
    <property type="component" value="Unassembled WGS sequence"/>
</dbReference>
<dbReference type="InterPro" id="IPR001624">
    <property type="entry name" value="FliE"/>
</dbReference>
<dbReference type="HAMAP" id="MF_00724">
    <property type="entry name" value="FliE"/>
    <property type="match status" value="1"/>
</dbReference>
<dbReference type="AlphaFoldDB" id="A0A8J2ZZZ6"/>
<organism evidence="6 8">
    <name type="scientific">Aquisalinus luteolus</name>
    <dbReference type="NCBI Taxonomy" id="1566827"/>
    <lineage>
        <taxon>Bacteria</taxon>
        <taxon>Pseudomonadati</taxon>
        <taxon>Pseudomonadota</taxon>
        <taxon>Alphaproteobacteria</taxon>
        <taxon>Parvularculales</taxon>
        <taxon>Parvularculaceae</taxon>
        <taxon>Aquisalinus</taxon>
    </lineage>
</organism>
<gene>
    <name evidence="6" type="primary">fliE1</name>
    <name evidence="4" type="synonym">fliE</name>
    <name evidence="7" type="ORF">FF098_000300</name>
    <name evidence="6" type="ORF">GCM10011355_00610</name>
</gene>
<keyword evidence="6" id="KW-0282">Flagellum</keyword>
<dbReference type="RefSeq" id="WP_155135718.1">
    <property type="nucleotide sequence ID" value="NZ_BMGZ01000001.1"/>
</dbReference>
<keyword evidence="6" id="KW-0969">Cilium</keyword>
<evidence type="ECO:0000313" key="8">
    <source>
        <dbReference type="Proteomes" id="UP000621856"/>
    </source>
</evidence>
<evidence type="ECO:0000313" key="9">
    <source>
        <dbReference type="Proteomes" id="UP000818603"/>
    </source>
</evidence>
<reference evidence="6" key="1">
    <citation type="journal article" date="2014" name="Int. J. Syst. Evol. Microbiol.">
        <title>Complete genome sequence of Corynebacterium casei LMG S-19264T (=DSM 44701T), isolated from a smear-ripened cheese.</title>
        <authorList>
            <consortium name="US DOE Joint Genome Institute (JGI-PGF)"/>
            <person name="Walter F."/>
            <person name="Albersmeier A."/>
            <person name="Kalinowski J."/>
            <person name="Ruckert C."/>
        </authorList>
    </citation>
    <scope>NUCLEOTIDE SEQUENCE</scope>
    <source>
        <strain evidence="6">CGMCC 1.14984</strain>
    </source>
</reference>
<evidence type="ECO:0000256" key="5">
    <source>
        <dbReference type="SAM" id="MobiDB-lite"/>
    </source>
</evidence>
<name>A0A8J2ZZZ6_9PROT</name>
<dbReference type="PANTHER" id="PTHR34653">
    <property type="match status" value="1"/>
</dbReference>
<sequence>MEASSLGALKNYASARQALTPDSKQASGPDLGGAKPSGASDNIADAAKQFADVFEHAETSAEAMTTGNADAHSVVEALARAEVALETAVTIRNRVVEAYQELLRMPV</sequence>
<protein>
    <recommendedName>
        <fullName evidence="4">Flagellar hook-basal body complex protein FliE</fullName>
    </recommendedName>
</protein>
<evidence type="ECO:0000256" key="3">
    <source>
        <dbReference type="ARBA" id="ARBA00023143"/>
    </source>
</evidence>
<dbReference type="EMBL" id="BMGZ01000001">
    <property type="protein sequence ID" value="GGH92043.1"/>
    <property type="molecule type" value="Genomic_DNA"/>
</dbReference>
<dbReference type="GO" id="GO:0009425">
    <property type="term" value="C:bacterial-type flagellum basal body"/>
    <property type="evidence" value="ECO:0007669"/>
    <property type="project" value="UniProtKB-SubCell"/>
</dbReference>
<keyword evidence="6" id="KW-0966">Cell projection</keyword>
<evidence type="ECO:0000256" key="2">
    <source>
        <dbReference type="ARBA" id="ARBA00009272"/>
    </source>
</evidence>